<evidence type="ECO:0000313" key="4">
    <source>
        <dbReference type="EMBL" id="CAF4313815.1"/>
    </source>
</evidence>
<proteinExistence type="predicted"/>
<feature type="region of interest" description="Disordered" evidence="1">
    <location>
        <begin position="1"/>
        <end position="81"/>
    </location>
</feature>
<dbReference type="EMBL" id="CAJNYD010003832">
    <property type="protein sequence ID" value="CAF3545761.1"/>
    <property type="molecule type" value="Genomic_DNA"/>
</dbReference>
<feature type="region of interest" description="Disordered" evidence="1">
    <location>
        <begin position="368"/>
        <end position="392"/>
    </location>
</feature>
<feature type="region of interest" description="Disordered" evidence="1">
    <location>
        <begin position="503"/>
        <end position="529"/>
    </location>
</feature>
<feature type="compositionally biased region" description="Basic residues" evidence="1">
    <location>
        <begin position="1"/>
        <end position="13"/>
    </location>
</feature>
<dbReference type="Proteomes" id="UP000663851">
    <property type="component" value="Unassembled WGS sequence"/>
</dbReference>
<dbReference type="AlphaFoldDB" id="A0A818JQ51"/>
<evidence type="ECO:0000313" key="2">
    <source>
        <dbReference type="EMBL" id="CAF3197964.1"/>
    </source>
</evidence>
<protein>
    <submittedName>
        <fullName evidence="3">Uncharacterized protein</fullName>
    </submittedName>
</protein>
<sequence>MSTGKKQKKRKCRSPPPPPSLKPQLAQRLERLRSGQRDLWADDDDINSKSKQSRKKSNNQPIILLSDSEEEISPLPSQGRSQIIKSKKKISQNHDENVNKNPTCLICSIFSQLSSHNCCSEHLSILKNHSDHHVRTTNGQHLPEKVMIVPITDEIVQHYLDSQQIYQLRTQASPSRTTKKRSTVQSVSKATMTSDESVVSHPIIRIPRVIREPSQMDIEPLCSTIVVETAAITTSDVATSPSKTNNIENTTTSDIIPIPESSIETITIDDNSIDDQQDHIDIKSTNESGKLNPWDPIRDEIDDTLERVLNQVDSTENSTLEFTPTTARRTNTEVMAALLPKIPLKEGRFRQGKSIMNRTLSNAANEYRPSATVSFSPKPTSATPQSSSPPMLTNVENTSTPNQTSNILKNNRTTDVTSSQLLTLDETNQHDNIPITTVTRTDVDLPVVSATNIELEIDQSHEEQNVTSSTTNERTTTTTTPVRMSYRLNPDGTRVTISRPLLPTSRQSPLVTSLRRNSTDVTPIQPNTN</sequence>
<evidence type="ECO:0000313" key="3">
    <source>
        <dbReference type="EMBL" id="CAF3545761.1"/>
    </source>
</evidence>
<dbReference type="Proteomes" id="UP000663873">
    <property type="component" value="Unassembled WGS sequence"/>
</dbReference>
<dbReference type="EMBL" id="CAJNXB010001836">
    <property type="protein sequence ID" value="CAF3197964.1"/>
    <property type="molecule type" value="Genomic_DNA"/>
</dbReference>
<comment type="caution">
    <text evidence="3">The sequence shown here is derived from an EMBL/GenBank/DDBJ whole genome shotgun (WGS) entry which is preliminary data.</text>
</comment>
<keyword evidence="7" id="KW-1185">Reference proteome</keyword>
<evidence type="ECO:0000313" key="6">
    <source>
        <dbReference type="Proteomes" id="UP000663833"/>
    </source>
</evidence>
<reference evidence="3" key="1">
    <citation type="submission" date="2021-02" db="EMBL/GenBank/DDBJ databases">
        <authorList>
            <person name="Nowell W R."/>
        </authorList>
    </citation>
    <scope>NUCLEOTIDE SEQUENCE</scope>
</reference>
<feature type="compositionally biased region" description="Basic and acidic residues" evidence="1">
    <location>
        <begin position="28"/>
        <end position="40"/>
    </location>
</feature>
<evidence type="ECO:0000313" key="5">
    <source>
        <dbReference type="EMBL" id="CAF4442538.1"/>
    </source>
</evidence>
<evidence type="ECO:0000256" key="1">
    <source>
        <dbReference type="SAM" id="MobiDB-lite"/>
    </source>
</evidence>
<dbReference type="Proteomes" id="UP000663833">
    <property type="component" value="Unassembled WGS sequence"/>
</dbReference>
<name>A0A818JQ51_9BILA</name>
<gene>
    <name evidence="5" type="ORF">HFQ381_LOCUS23247</name>
    <name evidence="3" type="ORF">LUA448_LOCUS27697</name>
    <name evidence="2" type="ORF">TIS948_LOCUS12399</name>
    <name evidence="4" type="ORF">UJA718_LOCUS13419</name>
</gene>
<feature type="compositionally biased region" description="Polar residues" evidence="1">
    <location>
        <begin position="504"/>
        <end position="529"/>
    </location>
</feature>
<dbReference type="EMBL" id="CAJOBO010002288">
    <property type="protein sequence ID" value="CAF4442538.1"/>
    <property type="molecule type" value="Genomic_DNA"/>
</dbReference>
<organism evidence="3 6">
    <name type="scientific">Rotaria socialis</name>
    <dbReference type="NCBI Taxonomy" id="392032"/>
    <lineage>
        <taxon>Eukaryota</taxon>
        <taxon>Metazoa</taxon>
        <taxon>Spiralia</taxon>
        <taxon>Gnathifera</taxon>
        <taxon>Rotifera</taxon>
        <taxon>Eurotatoria</taxon>
        <taxon>Bdelloidea</taxon>
        <taxon>Philodinida</taxon>
        <taxon>Philodinidae</taxon>
        <taxon>Rotaria</taxon>
    </lineage>
</organism>
<accession>A0A818JQ51</accession>
<feature type="compositionally biased region" description="Low complexity" evidence="1">
    <location>
        <begin position="376"/>
        <end position="390"/>
    </location>
</feature>
<dbReference type="EMBL" id="CAJOBP010001814">
    <property type="protein sequence ID" value="CAF4313815.1"/>
    <property type="molecule type" value="Genomic_DNA"/>
</dbReference>
<evidence type="ECO:0000313" key="7">
    <source>
        <dbReference type="Proteomes" id="UP000663873"/>
    </source>
</evidence>
<dbReference type="Proteomes" id="UP000663825">
    <property type="component" value="Unassembled WGS sequence"/>
</dbReference>
<dbReference type="OrthoDB" id="10050523at2759"/>